<accession>A0A2L0F4M3</accession>
<feature type="region of interest" description="Disordered" evidence="1">
    <location>
        <begin position="1"/>
        <end position="24"/>
    </location>
</feature>
<dbReference type="RefSeq" id="WP_104984653.1">
    <property type="nucleotide sequence ID" value="NZ_CP012673.1"/>
</dbReference>
<feature type="region of interest" description="Disordered" evidence="1">
    <location>
        <begin position="122"/>
        <end position="142"/>
    </location>
</feature>
<evidence type="ECO:0000313" key="3">
    <source>
        <dbReference type="Proteomes" id="UP000238348"/>
    </source>
</evidence>
<feature type="compositionally biased region" description="Acidic residues" evidence="1">
    <location>
        <begin position="132"/>
        <end position="142"/>
    </location>
</feature>
<evidence type="ECO:0008006" key="4">
    <source>
        <dbReference type="Google" id="ProtNLM"/>
    </source>
</evidence>
<reference evidence="2 3" key="1">
    <citation type="submission" date="2015-09" db="EMBL/GenBank/DDBJ databases">
        <title>Sorangium comparison.</title>
        <authorList>
            <person name="Zaburannyi N."/>
            <person name="Bunk B."/>
            <person name="Overmann J."/>
            <person name="Mueller R."/>
        </authorList>
    </citation>
    <scope>NUCLEOTIDE SEQUENCE [LARGE SCALE GENOMIC DNA]</scope>
    <source>
        <strain evidence="2 3">So ce26</strain>
    </source>
</reference>
<name>A0A2L0F4M3_SORCE</name>
<dbReference type="OrthoDB" id="5510294at2"/>
<sequence>MGKVADGGACTNDGDCSGEGSQCEDDVCTPPPAPSAEGEPCFFPEDCQEGLECDYVEVGLQCVKPQSKPDGQECAGNYDCASRYCDAMRVCAALREDGAECIFSGECKSGYCDTETFTCAPDEPAPEPAPEPADEEPVCDGT</sequence>
<dbReference type="AlphaFoldDB" id="A0A2L0F4M3"/>
<protein>
    <recommendedName>
        <fullName evidence="4">Dickkopf N-terminal cysteine-rich domain-containing protein</fullName>
    </recommendedName>
</protein>
<proteinExistence type="predicted"/>
<dbReference type="EMBL" id="CP012673">
    <property type="protein sequence ID" value="AUX46477.1"/>
    <property type="molecule type" value="Genomic_DNA"/>
</dbReference>
<organism evidence="2 3">
    <name type="scientific">Sorangium cellulosum</name>
    <name type="common">Polyangium cellulosum</name>
    <dbReference type="NCBI Taxonomy" id="56"/>
    <lineage>
        <taxon>Bacteria</taxon>
        <taxon>Pseudomonadati</taxon>
        <taxon>Myxococcota</taxon>
        <taxon>Polyangia</taxon>
        <taxon>Polyangiales</taxon>
        <taxon>Polyangiaceae</taxon>
        <taxon>Sorangium</taxon>
    </lineage>
</organism>
<evidence type="ECO:0000256" key="1">
    <source>
        <dbReference type="SAM" id="MobiDB-lite"/>
    </source>
</evidence>
<evidence type="ECO:0000313" key="2">
    <source>
        <dbReference type="EMBL" id="AUX46477.1"/>
    </source>
</evidence>
<dbReference type="Proteomes" id="UP000238348">
    <property type="component" value="Chromosome"/>
</dbReference>
<gene>
    <name evidence="2" type="ORF">SOCE26_079830</name>
</gene>